<dbReference type="GO" id="GO:0000271">
    <property type="term" value="P:polysaccharide biosynthetic process"/>
    <property type="evidence" value="ECO:0007669"/>
    <property type="project" value="UniProtKB-KW"/>
</dbReference>
<comment type="similarity">
    <text evidence="1">Belongs to the bacterial sugar transferase family.</text>
</comment>
<protein>
    <submittedName>
        <fullName evidence="5">Putative glycosyltransferase</fullName>
    </submittedName>
</protein>
<dbReference type="Proteomes" id="UP000019593">
    <property type="component" value="Chromosome"/>
</dbReference>
<dbReference type="KEGG" id="red:roselon_02294"/>
<dbReference type="PANTHER" id="PTHR30576">
    <property type="entry name" value="COLANIC BIOSYNTHESIS UDP-GLUCOSE LIPID CARRIER TRANSFERASE"/>
    <property type="match status" value="1"/>
</dbReference>
<evidence type="ECO:0000313" key="6">
    <source>
        <dbReference type="Proteomes" id="UP000019593"/>
    </source>
</evidence>
<gene>
    <name evidence="5" type="ORF">roselon_02294</name>
</gene>
<dbReference type="HOGENOM" id="CLU_024920_1_2_5"/>
<keyword evidence="6" id="KW-1185">Reference proteome</keyword>
<dbReference type="Pfam" id="PF02397">
    <property type="entry name" value="Bac_transf"/>
    <property type="match status" value="1"/>
</dbReference>
<evidence type="ECO:0000256" key="2">
    <source>
        <dbReference type="ARBA" id="ARBA00023169"/>
    </source>
</evidence>
<dbReference type="AlphaFoldDB" id="W8SQ12"/>
<dbReference type="GO" id="GO:0016780">
    <property type="term" value="F:phosphotransferase activity, for other substituted phosphate groups"/>
    <property type="evidence" value="ECO:0007669"/>
    <property type="project" value="TreeGrafter"/>
</dbReference>
<organism evidence="5 6">
    <name type="scientific">Roseicyclus elongatus DSM 19469</name>
    <dbReference type="NCBI Taxonomy" id="1294273"/>
    <lineage>
        <taxon>Bacteria</taxon>
        <taxon>Pseudomonadati</taxon>
        <taxon>Pseudomonadota</taxon>
        <taxon>Alphaproteobacteria</taxon>
        <taxon>Rhodobacterales</taxon>
        <taxon>Roseobacteraceae</taxon>
        <taxon>Roseicyclus</taxon>
    </lineage>
</organism>
<reference evidence="5 6" key="1">
    <citation type="submission" date="2013-03" db="EMBL/GenBank/DDBJ databases">
        <authorList>
            <person name="Fiebig A."/>
            <person name="Goeker M."/>
            <person name="Klenk H.-P.P."/>
        </authorList>
    </citation>
    <scope>NUCLEOTIDE SEQUENCE [LARGE SCALE GENOMIC DNA]</scope>
    <source>
        <strain evidence="6">DSM 19469</strain>
    </source>
</reference>
<evidence type="ECO:0000313" key="5">
    <source>
        <dbReference type="EMBL" id="AHM04630.1"/>
    </source>
</evidence>
<keyword evidence="3" id="KW-0472">Membrane</keyword>
<feature type="transmembrane region" description="Helical" evidence="3">
    <location>
        <begin position="36"/>
        <end position="61"/>
    </location>
</feature>
<sequence>MTLVPDVSGFTESRSRTLRARTSDAVFRISKRAFDLVFSTIVLLPAMVVVGLALLILNPIFNPGPLFFRQIRMGRNCRPFWAYKFRTMRQAAPGTARCRPLNAPLEVDRITKIGGFLRRSRFDELPQILNVYRGEMSLIGPRPDYFIHAHRYIRAIPEYRARHAVRPGISGLAQIEVGYAQGLEATRLKTAADMDYIRSAGLRLDTWILWQTIRAVIDMRGE</sequence>
<keyword evidence="5" id="KW-0808">Transferase</keyword>
<name>W8SQ12_9RHOB</name>
<dbReference type="RefSeq" id="WP_245605328.1">
    <property type="nucleotide sequence ID" value="NZ_CP004372.1"/>
</dbReference>
<proteinExistence type="inferred from homology"/>
<dbReference type="PATRIC" id="fig|1294273.3.peg.2265"/>
<evidence type="ECO:0000259" key="4">
    <source>
        <dbReference type="Pfam" id="PF02397"/>
    </source>
</evidence>
<dbReference type="eggNOG" id="COG2148">
    <property type="taxonomic scope" value="Bacteria"/>
</dbReference>
<feature type="domain" description="Bacterial sugar transferase" evidence="4">
    <location>
        <begin position="31"/>
        <end position="217"/>
    </location>
</feature>
<dbReference type="InterPro" id="IPR003362">
    <property type="entry name" value="Bact_transf"/>
</dbReference>
<accession>W8SQ12</accession>
<dbReference type="PANTHER" id="PTHR30576:SF0">
    <property type="entry name" value="UNDECAPRENYL-PHOSPHATE N-ACETYLGALACTOSAMINYL 1-PHOSPHATE TRANSFERASE-RELATED"/>
    <property type="match status" value="1"/>
</dbReference>
<keyword evidence="3" id="KW-0812">Transmembrane</keyword>
<keyword evidence="3" id="KW-1133">Transmembrane helix</keyword>
<dbReference type="STRING" id="1294273.roselon_02294"/>
<keyword evidence="2" id="KW-0270">Exopolysaccharide synthesis</keyword>
<evidence type="ECO:0000256" key="1">
    <source>
        <dbReference type="ARBA" id="ARBA00006464"/>
    </source>
</evidence>
<evidence type="ECO:0000256" key="3">
    <source>
        <dbReference type="SAM" id="Phobius"/>
    </source>
</evidence>
<dbReference type="EMBL" id="CP004372">
    <property type="protein sequence ID" value="AHM04630.1"/>
    <property type="molecule type" value="Genomic_DNA"/>
</dbReference>